<evidence type="ECO:0000256" key="2">
    <source>
        <dbReference type="ARBA" id="ARBA00023015"/>
    </source>
</evidence>
<organism evidence="8 9">
    <name type="scientific">Basidiobolus ranarum</name>
    <dbReference type="NCBI Taxonomy" id="34480"/>
    <lineage>
        <taxon>Eukaryota</taxon>
        <taxon>Fungi</taxon>
        <taxon>Fungi incertae sedis</taxon>
        <taxon>Zoopagomycota</taxon>
        <taxon>Entomophthoromycotina</taxon>
        <taxon>Basidiobolomycetes</taxon>
        <taxon>Basidiobolales</taxon>
        <taxon>Basidiobolaceae</taxon>
        <taxon>Basidiobolus</taxon>
    </lineage>
</organism>
<reference evidence="8 9" key="1">
    <citation type="submission" date="2023-04" db="EMBL/GenBank/DDBJ databases">
        <title>Genome of Basidiobolus ranarum AG-B5.</title>
        <authorList>
            <person name="Stajich J.E."/>
            <person name="Carter-House D."/>
            <person name="Gryganskyi A."/>
        </authorList>
    </citation>
    <scope>NUCLEOTIDE SEQUENCE [LARGE SCALE GENOMIC DNA]</scope>
    <source>
        <strain evidence="8 9">AG-B5</strain>
    </source>
</reference>
<evidence type="ECO:0000256" key="5">
    <source>
        <dbReference type="SAM" id="Coils"/>
    </source>
</evidence>
<dbReference type="PROSITE" id="PS50217">
    <property type="entry name" value="BZIP"/>
    <property type="match status" value="1"/>
</dbReference>
<evidence type="ECO:0000256" key="4">
    <source>
        <dbReference type="ARBA" id="ARBA00023242"/>
    </source>
</evidence>
<dbReference type="CDD" id="cd14687">
    <property type="entry name" value="bZIP_ATF2"/>
    <property type="match status" value="1"/>
</dbReference>
<comment type="subcellular location">
    <subcellularLocation>
        <location evidence="1">Nucleus</location>
    </subcellularLocation>
</comment>
<comment type="caution">
    <text evidence="8">The sequence shown here is derived from an EMBL/GenBank/DDBJ whole genome shotgun (WGS) entry which is preliminary data.</text>
</comment>
<evidence type="ECO:0000259" key="7">
    <source>
        <dbReference type="PROSITE" id="PS50217"/>
    </source>
</evidence>
<feature type="domain" description="BZIP" evidence="7">
    <location>
        <begin position="248"/>
        <end position="311"/>
    </location>
</feature>
<evidence type="ECO:0000313" key="9">
    <source>
        <dbReference type="Proteomes" id="UP001479436"/>
    </source>
</evidence>
<evidence type="ECO:0000256" key="1">
    <source>
        <dbReference type="ARBA" id="ARBA00004123"/>
    </source>
</evidence>
<keyword evidence="5" id="KW-0175">Coiled coil</keyword>
<dbReference type="InterPro" id="IPR020956">
    <property type="entry name" value="TF_Aft1_OSM"/>
</dbReference>
<dbReference type="Gene3D" id="1.20.5.170">
    <property type="match status" value="1"/>
</dbReference>
<dbReference type="Pfam" id="PF11785">
    <property type="entry name" value="Aft1_OSA"/>
    <property type="match status" value="1"/>
</dbReference>
<evidence type="ECO:0000256" key="3">
    <source>
        <dbReference type="ARBA" id="ARBA00023163"/>
    </source>
</evidence>
<feature type="region of interest" description="Disordered" evidence="6">
    <location>
        <begin position="161"/>
        <end position="182"/>
    </location>
</feature>
<dbReference type="InterPro" id="IPR051027">
    <property type="entry name" value="bZIP_transcription_factors"/>
</dbReference>
<sequence length="371" mass="40702">MTTTLPYVKNENSEYQLPYVNSFIQSRNPFSSQGPSTTDFSFSVSTVEVSPEAPSNVASVPDLSIIAPKQNLEMEPNPFEQSFWASSGPSSTNNITASSEMKGLLPPVSSIENPTQSYTSSSQDWNQTLRTGPLSPSMLFGPQPNVNKSIMNSQPLSMGPSFLESLPAQPNPTGASTYYRRSSIESSRPVVTGWAEPLGIDSKSIPGANKRKSSDSSRSDWSGDSDMSRRNSIDDTDNKKMKSDMTPEEKRKLFLERNRKAALKCRQRKKQWLTNLQSKVEYLAQENETLESQATSLREEIINLKTLLLAHKDCPIAQANGVIGLDNLASTLNTSAMGQAMPTQGQEMARFPVSVESSNSIGVAPNTIIRF</sequence>
<evidence type="ECO:0000313" key="8">
    <source>
        <dbReference type="EMBL" id="KAK9768249.1"/>
    </source>
</evidence>
<dbReference type="InterPro" id="IPR004827">
    <property type="entry name" value="bZIP"/>
</dbReference>
<keyword evidence="3" id="KW-0804">Transcription</keyword>
<dbReference type="EMBL" id="JASJQH010000027">
    <property type="protein sequence ID" value="KAK9768249.1"/>
    <property type="molecule type" value="Genomic_DNA"/>
</dbReference>
<dbReference type="InterPro" id="IPR046347">
    <property type="entry name" value="bZIP_sf"/>
</dbReference>
<dbReference type="Pfam" id="PF00170">
    <property type="entry name" value="bZIP_1"/>
    <property type="match status" value="1"/>
</dbReference>
<feature type="compositionally biased region" description="Basic and acidic residues" evidence="6">
    <location>
        <begin position="226"/>
        <end position="253"/>
    </location>
</feature>
<protein>
    <submittedName>
        <fullName evidence="8">Transcription factor</fullName>
    </submittedName>
</protein>
<name>A0ABR2X397_9FUNG</name>
<evidence type="ECO:0000256" key="6">
    <source>
        <dbReference type="SAM" id="MobiDB-lite"/>
    </source>
</evidence>
<keyword evidence="2" id="KW-0805">Transcription regulation</keyword>
<feature type="region of interest" description="Disordered" evidence="6">
    <location>
        <begin position="197"/>
        <end position="253"/>
    </location>
</feature>
<accession>A0ABR2X397</accession>
<feature type="coiled-coil region" evidence="5">
    <location>
        <begin position="273"/>
        <end position="307"/>
    </location>
</feature>
<dbReference type="PRINTS" id="PR00041">
    <property type="entry name" value="LEUZIPPRCREB"/>
</dbReference>
<dbReference type="SUPFAM" id="SSF57959">
    <property type="entry name" value="Leucine zipper domain"/>
    <property type="match status" value="1"/>
</dbReference>
<keyword evidence="9" id="KW-1185">Reference proteome</keyword>
<keyword evidence="4" id="KW-0539">Nucleus</keyword>
<dbReference type="SMART" id="SM00338">
    <property type="entry name" value="BRLZ"/>
    <property type="match status" value="1"/>
</dbReference>
<feature type="compositionally biased region" description="Polar residues" evidence="6">
    <location>
        <begin position="171"/>
        <end position="182"/>
    </location>
</feature>
<proteinExistence type="predicted"/>
<gene>
    <name evidence="8" type="primary">SKO1_1</name>
    <name evidence="8" type="ORF">K7432_001271</name>
</gene>
<dbReference type="PANTHER" id="PTHR19304">
    <property type="entry name" value="CYCLIC-AMP RESPONSE ELEMENT BINDING PROTEIN"/>
    <property type="match status" value="1"/>
</dbReference>
<dbReference type="Proteomes" id="UP001479436">
    <property type="component" value="Unassembled WGS sequence"/>
</dbReference>